<protein>
    <submittedName>
        <fullName evidence="1">Uncharacterized protein</fullName>
    </submittedName>
</protein>
<reference evidence="1 2" key="1">
    <citation type="submission" date="2021-01" db="EMBL/GenBank/DDBJ databases">
        <title>Whole genome shotgun sequence of Verrucosispora gifhornensis NBRC 16317.</title>
        <authorList>
            <person name="Komaki H."/>
            <person name="Tamura T."/>
        </authorList>
    </citation>
    <scope>NUCLEOTIDE SEQUENCE [LARGE SCALE GENOMIC DNA]</scope>
    <source>
        <strain evidence="1 2">NBRC 16317</strain>
    </source>
</reference>
<gene>
    <name evidence="1" type="ORF">Vgi01_60080</name>
</gene>
<evidence type="ECO:0000313" key="2">
    <source>
        <dbReference type="Proteomes" id="UP000647860"/>
    </source>
</evidence>
<comment type="caution">
    <text evidence="1">The sequence shown here is derived from an EMBL/GenBank/DDBJ whole genome shotgun (WGS) entry which is preliminary data.</text>
</comment>
<organism evidence="1 2">
    <name type="scientific">Micromonospora gifhornensis</name>
    <dbReference type="NCBI Taxonomy" id="84594"/>
    <lineage>
        <taxon>Bacteria</taxon>
        <taxon>Bacillati</taxon>
        <taxon>Actinomycetota</taxon>
        <taxon>Actinomycetes</taxon>
        <taxon>Micromonosporales</taxon>
        <taxon>Micromonosporaceae</taxon>
        <taxon>Micromonospora</taxon>
    </lineage>
</organism>
<name>A0ABQ4IN34_9ACTN</name>
<keyword evidence="2" id="KW-1185">Reference proteome</keyword>
<proteinExistence type="predicted"/>
<sequence>MGAKVVMIRPVATIVITAEVKRRTGRIWVRARRIRRSATTSGGSRLKVTPSATCNALITSQATLPMSNSPMACRT</sequence>
<accession>A0ABQ4IN34</accession>
<dbReference type="Proteomes" id="UP000647860">
    <property type="component" value="Unassembled WGS sequence"/>
</dbReference>
<dbReference type="EMBL" id="BOPA01000079">
    <property type="protein sequence ID" value="GIJ19324.1"/>
    <property type="molecule type" value="Genomic_DNA"/>
</dbReference>
<evidence type="ECO:0000313" key="1">
    <source>
        <dbReference type="EMBL" id="GIJ19324.1"/>
    </source>
</evidence>